<evidence type="ECO:0000256" key="4">
    <source>
        <dbReference type="SAM" id="Coils"/>
    </source>
</evidence>
<organism evidence="5 6">
    <name type="scientific">Kluyveromyces marxianus</name>
    <name type="common">Yeast</name>
    <name type="synonym">Candida kefyr</name>
    <dbReference type="NCBI Taxonomy" id="4911"/>
    <lineage>
        <taxon>Eukaryota</taxon>
        <taxon>Fungi</taxon>
        <taxon>Dikarya</taxon>
        <taxon>Ascomycota</taxon>
        <taxon>Saccharomycotina</taxon>
        <taxon>Saccharomycetes</taxon>
        <taxon>Saccharomycetales</taxon>
        <taxon>Saccharomycetaceae</taxon>
        <taxon>Kluyveromyces</taxon>
    </lineage>
</organism>
<dbReference type="Gene3D" id="1.10.357.50">
    <property type="match status" value="1"/>
</dbReference>
<keyword evidence="4" id="KW-0175">Coiled coil</keyword>
<evidence type="ECO:0000313" key="6">
    <source>
        <dbReference type="Proteomes" id="UP000422736"/>
    </source>
</evidence>
<sequence>MPSSEIERISQLLKDDVSIESIRRVRDNLIKEKSTVEYQLNKQAKARFQDAQSCLQLMTQAQRNMKSLKNDLQKVDHLSKENRSSIERYDIINDATRLHELLDNTMTIHQKILQFNDFINELELLLDHELSQDALESGCPNLLKIHFMITMARDFHDQMTTLALISSVDVQTTMSKVFQKVPECVEKFNKLISDITYDIIEAVRTENQSLLIRLFKVIHVEECEDIKIIATRNIIKAKELEFESKKMKKLSNKLQTLDDEENKRIEYPTPSAIAAEITKGTIQTRTQPRGYKNMFLSTIKKGIHEMFIEVRKEYNGEKKFEVLNNLDWVFNELIVVRDHVSKLGPTHWRLFDRYFDFYYEEIHQLITELVASEPETIIILDILDYDKNFQNVLKQEFGFTKDKIKTIIGENEKEQLLSDYLTLILNKMREWIDNLEKTEITIFTERSSPPHVDSDNWLFLDGTKTCFQMFNQQVEVAAGSGQAKILVGVVERFCNLLVSRQEVWAKIINDQVQKCIQYNHFCEENPESVTKENAFPGGLVEYLVAAANDQMKAADYAVAISQKYGSYVSKVHERTITAQIENTLDGFAYVAKCATSGICQLIFDDLRRPYSEVFDKSWYGGNQTQQISSTIQEYLNDIKDQMNPFIFFSMIETAVEETLLKYVQCLKYDHSIKNKGNKFLDCVRRDFKIFYQLYAEYVPPEEMSMVDERFKFAEYFIDLCCDTQESVLETWRLCLETYWDCPLELLQHILKSRKDVDKSDMKKILAQAELIQSNPTRLSQLKTMNLPPTFIRRF</sequence>
<dbReference type="PANTHER" id="PTHR21292:SF1">
    <property type="entry name" value="EXOCYST COMPLEX COMPONENT 3"/>
    <property type="match status" value="1"/>
</dbReference>
<feature type="coiled-coil region" evidence="4">
    <location>
        <begin position="51"/>
        <end position="78"/>
    </location>
</feature>
<keyword evidence="2" id="KW-0813">Transport</keyword>
<dbReference type="Proteomes" id="UP000422736">
    <property type="component" value="Chromosome 7"/>
</dbReference>
<accession>A0ABX6F4T1</accession>
<keyword evidence="6" id="KW-1185">Reference proteome</keyword>
<dbReference type="InterPro" id="IPR042532">
    <property type="entry name" value="EXOC3/Sec6_C"/>
</dbReference>
<reference evidence="5 6" key="1">
    <citation type="submission" date="2016-03" db="EMBL/GenBank/DDBJ databases">
        <title>How can Kluyveromyces marxianus grow so fast - potential evolutionary course in Saccharomyces Complex revealed by comparative genomics.</title>
        <authorList>
            <person name="Mo W."/>
            <person name="Lu W."/>
            <person name="Yang X."/>
            <person name="Qi J."/>
            <person name="Lv H."/>
        </authorList>
    </citation>
    <scope>NUCLEOTIDE SEQUENCE [LARGE SCALE GENOMIC DNA]</scope>
    <source>
        <strain evidence="5 6">FIM1</strain>
    </source>
</reference>
<evidence type="ECO:0000313" key="5">
    <source>
        <dbReference type="EMBL" id="QGN18149.1"/>
    </source>
</evidence>
<dbReference type="Gene3D" id="1.10.357.70">
    <property type="entry name" value="Exocyst complex component Sec6, C-terminal domain"/>
    <property type="match status" value="1"/>
</dbReference>
<name>A0ABX6F4T1_KLUMA</name>
<proteinExistence type="inferred from homology"/>
<comment type="similarity">
    <text evidence="1">Belongs to the SEC6 family.</text>
</comment>
<evidence type="ECO:0000256" key="2">
    <source>
        <dbReference type="ARBA" id="ARBA00022448"/>
    </source>
</evidence>
<evidence type="ECO:0000256" key="1">
    <source>
        <dbReference type="ARBA" id="ARBA00009447"/>
    </source>
</evidence>
<keyword evidence="3" id="KW-0268">Exocytosis</keyword>
<dbReference type="InterPro" id="IPR010326">
    <property type="entry name" value="EXOC3/Sec6"/>
</dbReference>
<dbReference type="PANTHER" id="PTHR21292">
    <property type="entry name" value="EXOCYST COMPLEX COMPONENT SEC6-RELATED"/>
    <property type="match status" value="1"/>
</dbReference>
<dbReference type="Pfam" id="PF06046">
    <property type="entry name" value="Sec6"/>
    <property type="match status" value="1"/>
</dbReference>
<gene>
    <name evidence="5" type="primary">SEC6</name>
    <name evidence="5" type="ORF">FIM1_4472</name>
</gene>
<protein>
    <submittedName>
        <fullName evidence="5">Exocyst complex component SEC6</fullName>
    </submittedName>
</protein>
<dbReference type="EMBL" id="CP015061">
    <property type="protein sequence ID" value="QGN18149.1"/>
    <property type="molecule type" value="Genomic_DNA"/>
</dbReference>
<evidence type="ECO:0000256" key="3">
    <source>
        <dbReference type="ARBA" id="ARBA00022483"/>
    </source>
</evidence>